<reference evidence="3 5" key="2">
    <citation type="submission" date="2016-10" db="EMBL/GenBank/DDBJ databases">
        <authorList>
            <person name="Varghese N."/>
            <person name="Submissions S."/>
        </authorList>
    </citation>
    <scope>NUCLEOTIDE SEQUENCE [LARGE SCALE GENOMIC DNA]</scope>
    <source>
        <strain evidence="3 5">CBMB27</strain>
    </source>
</reference>
<feature type="transmembrane region" description="Helical" evidence="1">
    <location>
        <begin position="36"/>
        <end position="58"/>
    </location>
</feature>
<gene>
    <name evidence="2" type="ORF">MCBMB27_05394</name>
    <name evidence="3" type="ORF">SAMN05192567_12222</name>
</gene>
<dbReference type="EMBL" id="CP015367">
    <property type="protein sequence ID" value="APT34685.1"/>
    <property type="molecule type" value="Genomic_DNA"/>
</dbReference>
<keyword evidence="1" id="KW-1133">Transmembrane helix</keyword>
<dbReference type="KEGG" id="mphy:MCBMB27_05394"/>
<dbReference type="Proteomes" id="UP000199140">
    <property type="component" value="Unassembled WGS sequence"/>
</dbReference>
<accession>A0AAE8HVD7</accession>
<evidence type="ECO:0000313" key="3">
    <source>
        <dbReference type="EMBL" id="SFH37614.1"/>
    </source>
</evidence>
<evidence type="ECO:0000256" key="1">
    <source>
        <dbReference type="SAM" id="Phobius"/>
    </source>
</evidence>
<protein>
    <submittedName>
        <fullName evidence="3">Uncharacterized protein</fullName>
    </submittedName>
</protein>
<name>A0AAE8HVD7_9HYPH</name>
<evidence type="ECO:0000313" key="5">
    <source>
        <dbReference type="Proteomes" id="UP000199140"/>
    </source>
</evidence>
<proteinExistence type="predicted"/>
<keyword evidence="4" id="KW-1185">Reference proteome</keyword>
<dbReference type="AlphaFoldDB" id="A0AAE8HVD7"/>
<organism evidence="3 5">
    <name type="scientific">Methylobacterium phyllosphaerae</name>
    <dbReference type="NCBI Taxonomy" id="418223"/>
    <lineage>
        <taxon>Bacteria</taxon>
        <taxon>Pseudomonadati</taxon>
        <taxon>Pseudomonadota</taxon>
        <taxon>Alphaproteobacteria</taxon>
        <taxon>Hyphomicrobiales</taxon>
        <taxon>Methylobacteriaceae</taxon>
        <taxon>Methylobacterium</taxon>
    </lineage>
</organism>
<dbReference type="GeneID" id="96605461"/>
<dbReference type="RefSeq" id="WP_043351806.1">
    <property type="nucleotide sequence ID" value="NZ_CP015367.1"/>
</dbReference>
<keyword evidence="1" id="KW-0472">Membrane</keyword>
<dbReference type="EMBL" id="FOPK01000022">
    <property type="protein sequence ID" value="SFH37614.1"/>
    <property type="molecule type" value="Genomic_DNA"/>
</dbReference>
<keyword evidence="1" id="KW-0812">Transmembrane</keyword>
<evidence type="ECO:0000313" key="4">
    <source>
        <dbReference type="Proteomes" id="UP000185487"/>
    </source>
</evidence>
<evidence type="ECO:0000313" key="2">
    <source>
        <dbReference type="EMBL" id="APT34685.1"/>
    </source>
</evidence>
<reference evidence="2 4" key="1">
    <citation type="submission" date="2016-04" db="EMBL/GenBank/DDBJ databases">
        <title>Complete genome sequencing and analysis of CBMB27, Methylobacterium phyllosphaerae isolated from leaf tissues of rice (Oryza sativa L.).</title>
        <authorList>
            <person name="Lee Y."/>
            <person name="Hwangbo K."/>
            <person name="Chung H."/>
            <person name="Yoo J."/>
            <person name="Kim K.Y."/>
            <person name="Sa T.M."/>
            <person name="Um Y."/>
            <person name="Madhaiyan M."/>
        </authorList>
    </citation>
    <scope>NUCLEOTIDE SEQUENCE [LARGE SCALE GENOMIC DNA]</scope>
    <source>
        <strain evidence="2 4">CBMB27</strain>
    </source>
</reference>
<dbReference type="Proteomes" id="UP000185487">
    <property type="component" value="Chromosome"/>
</dbReference>
<sequence>MSLMMSVALAVAAAGGALSLVTDSGASVSEQVAGSNLAFFGGIGAVALGGSAALVSMVTG</sequence>